<dbReference type="AlphaFoldDB" id="A0A401V0Y4"/>
<keyword evidence="3" id="KW-1185">Reference proteome</keyword>
<proteinExistence type="predicted"/>
<dbReference type="PROSITE" id="PS50943">
    <property type="entry name" value="HTH_CROC1"/>
    <property type="match status" value="1"/>
</dbReference>
<reference evidence="2 3" key="1">
    <citation type="submission" date="2018-11" db="EMBL/GenBank/DDBJ databases">
        <title>Draft genome sequence of Cellulomonas takizawaensis strain TKZ-21.</title>
        <authorList>
            <person name="Yamamura H."/>
            <person name="Hayashi T."/>
            <person name="Hamada M."/>
            <person name="Serisawa Y."/>
            <person name="Matsuyama K."/>
            <person name="Nakagawa Y."/>
            <person name="Otoguro M."/>
            <person name="Yanagida F."/>
            <person name="Hayakawa M."/>
        </authorList>
    </citation>
    <scope>NUCLEOTIDE SEQUENCE [LARGE SCALE GENOMIC DNA]</scope>
    <source>
        <strain evidence="2 3">TKZ-21</strain>
    </source>
</reference>
<dbReference type="Proteomes" id="UP000288246">
    <property type="component" value="Unassembled WGS sequence"/>
</dbReference>
<dbReference type="RefSeq" id="WP_124343071.1">
    <property type="nucleotide sequence ID" value="NZ_BHYL01000167.1"/>
</dbReference>
<comment type="caution">
    <text evidence="2">The sequence shown here is derived from an EMBL/GenBank/DDBJ whole genome shotgun (WGS) entry which is preliminary data.</text>
</comment>
<feature type="domain" description="HTH cro/C1-type" evidence="1">
    <location>
        <begin position="43"/>
        <end position="76"/>
    </location>
</feature>
<sequence length="300" mass="32612">MNATWDNVVRDVLDQARRAAGGGAPLALALRSANVGPESGTYSESAVSNWIKGRARPPADVVLAAASLYGISLDSRLGLEPSTAKAESNDVEELRAAVHRLEALVHERLAPPAEDAAFSTRDVRAVFADRSEALAAMPVLRTLATSQRVEAMGLSLTALCQGVSDVTLAELVENGLVLRCLFLDPEGDATRARELEEGHPVGHLAKITRTNMLAIARLRETLSPEATERVEVRTYDDPLRFNITRFDLARTLVQPYLPRVRGLDAPAFLVEADDAHPHGLFSIFDAVFSQTWDRGRVIED</sequence>
<organism evidence="2 3">
    <name type="scientific">Cellulomonas algicola</name>
    <dbReference type="NCBI Taxonomy" id="2071633"/>
    <lineage>
        <taxon>Bacteria</taxon>
        <taxon>Bacillati</taxon>
        <taxon>Actinomycetota</taxon>
        <taxon>Actinomycetes</taxon>
        <taxon>Micrococcales</taxon>
        <taxon>Cellulomonadaceae</taxon>
        <taxon>Cellulomonas</taxon>
    </lineage>
</organism>
<evidence type="ECO:0000313" key="2">
    <source>
        <dbReference type="EMBL" id="GCD20563.1"/>
    </source>
</evidence>
<dbReference type="InterPro" id="IPR001387">
    <property type="entry name" value="Cro/C1-type_HTH"/>
</dbReference>
<dbReference type="OrthoDB" id="4319500at2"/>
<protein>
    <recommendedName>
        <fullName evidence="1">HTH cro/C1-type domain-containing protein</fullName>
    </recommendedName>
</protein>
<name>A0A401V0Y4_9CELL</name>
<dbReference type="EMBL" id="BHYL01000167">
    <property type="protein sequence ID" value="GCD20563.1"/>
    <property type="molecule type" value="Genomic_DNA"/>
</dbReference>
<accession>A0A401V0Y4</accession>
<dbReference type="CDD" id="cd00093">
    <property type="entry name" value="HTH_XRE"/>
    <property type="match status" value="1"/>
</dbReference>
<gene>
    <name evidence="2" type="ORF">CTKZ_21250</name>
</gene>
<dbReference type="Pfam" id="PF19319">
    <property type="entry name" value="DUF5919"/>
    <property type="match status" value="1"/>
</dbReference>
<evidence type="ECO:0000259" key="1">
    <source>
        <dbReference type="PROSITE" id="PS50943"/>
    </source>
</evidence>
<dbReference type="InterPro" id="IPR045697">
    <property type="entry name" value="DUF5919"/>
</dbReference>
<evidence type="ECO:0000313" key="3">
    <source>
        <dbReference type="Proteomes" id="UP000288246"/>
    </source>
</evidence>